<dbReference type="PROSITE" id="PS50157">
    <property type="entry name" value="ZINC_FINGER_C2H2_2"/>
    <property type="match status" value="1"/>
</dbReference>
<dbReference type="SUPFAM" id="SSF57667">
    <property type="entry name" value="beta-beta-alpha zinc fingers"/>
    <property type="match status" value="1"/>
</dbReference>
<keyword evidence="4" id="KW-1185">Reference proteome</keyword>
<reference evidence="3" key="2">
    <citation type="submission" date="2020-05" db="UniProtKB">
        <authorList>
            <consortium name="EnsemblMetazoa"/>
        </authorList>
    </citation>
    <scope>IDENTIFICATION</scope>
    <source>
        <strain evidence="3">maculatus3</strain>
    </source>
</reference>
<evidence type="ECO:0000259" key="2">
    <source>
        <dbReference type="PROSITE" id="PS50157"/>
    </source>
</evidence>
<keyword evidence="1" id="KW-0863">Zinc-finger</keyword>
<dbReference type="GO" id="GO:0005634">
    <property type="term" value="C:nucleus"/>
    <property type="evidence" value="ECO:0007669"/>
    <property type="project" value="InterPro"/>
</dbReference>
<dbReference type="Gene3D" id="3.30.160.60">
    <property type="entry name" value="Classic Zinc Finger"/>
    <property type="match status" value="1"/>
</dbReference>
<dbReference type="AlphaFoldDB" id="A0A182S5H8"/>
<keyword evidence="1" id="KW-0479">Metal-binding</keyword>
<reference evidence="4" key="1">
    <citation type="submission" date="2013-09" db="EMBL/GenBank/DDBJ databases">
        <title>The Genome Sequence of Anopheles maculatus species B.</title>
        <authorList>
            <consortium name="The Broad Institute Genomics Platform"/>
            <person name="Neafsey D.E."/>
            <person name="Besansky N."/>
            <person name="Howell P."/>
            <person name="Walton C."/>
            <person name="Young S.K."/>
            <person name="Zeng Q."/>
            <person name="Gargeya S."/>
            <person name="Fitzgerald M."/>
            <person name="Haas B."/>
            <person name="Abouelleil A."/>
            <person name="Allen A.W."/>
            <person name="Alvarado L."/>
            <person name="Arachchi H.M."/>
            <person name="Berlin A.M."/>
            <person name="Chapman S.B."/>
            <person name="Gainer-Dewar J."/>
            <person name="Goldberg J."/>
            <person name="Griggs A."/>
            <person name="Gujja S."/>
            <person name="Hansen M."/>
            <person name="Howarth C."/>
            <person name="Imamovic A."/>
            <person name="Ireland A."/>
            <person name="Larimer J."/>
            <person name="McCowan C."/>
            <person name="Murphy C."/>
            <person name="Pearson M."/>
            <person name="Poon T.W."/>
            <person name="Priest M."/>
            <person name="Roberts A."/>
            <person name="Saif S."/>
            <person name="Shea T."/>
            <person name="Sisk P."/>
            <person name="Sykes S."/>
            <person name="Wortman J."/>
            <person name="Nusbaum C."/>
            <person name="Birren B."/>
        </authorList>
    </citation>
    <scope>NUCLEOTIDE SEQUENCE [LARGE SCALE GENOMIC DNA]</scope>
    <source>
        <strain evidence="4">maculatus3</strain>
    </source>
</reference>
<proteinExistence type="predicted"/>
<keyword evidence="1" id="KW-0862">Zinc</keyword>
<accession>A0A182S5H8</accession>
<dbReference type="Proteomes" id="UP000075901">
    <property type="component" value="Unassembled WGS sequence"/>
</dbReference>
<dbReference type="PROSITE" id="PS00028">
    <property type="entry name" value="ZINC_FINGER_C2H2_1"/>
    <property type="match status" value="1"/>
</dbReference>
<protein>
    <recommendedName>
        <fullName evidence="2">C2H2-type domain-containing protein</fullName>
    </recommendedName>
</protein>
<dbReference type="SUPFAM" id="SSF57716">
    <property type="entry name" value="Glucocorticoid receptor-like (DNA-binding domain)"/>
    <property type="match status" value="1"/>
</dbReference>
<dbReference type="InterPro" id="IPR012934">
    <property type="entry name" value="Znf_AD"/>
</dbReference>
<evidence type="ECO:0000313" key="4">
    <source>
        <dbReference type="Proteomes" id="UP000075901"/>
    </source>
</evidence>
<evidence type="ECO:0000313" key="3">
    <source>
        <dbReference type="EnsemblMetazoa" id="AMAM000052-PA"/>
    </source>
</evidence>
<dbReference type="GO" id="GO:0008270">
    <property type="term" value="F:zinc ion binding"/>
    <property type="evidence" value="ECO:0007669"/>
    <property type="project" value="UniProtKB-KW"/>
</dbReference>
<evidence type="ECO:0000256" key="1">
    <source>
        <dbReference type="PROSITE-ProRule" id="PRU00042"/>
    </source>
</evidence>
<dbReference type="SMART" id="SM00868">
    <property type="entry name" value="zf-AD"/>
    <property type="match status" value="1"/>
</dbReference>
<dbReference type="EnsemblMetazoa" id="AMAM000052-RA">
    <property type="protein sequence ID" value="AMAM000052-PA"/>
    <property type="gene ID" value="AMAM000052"/>
</dbReference>
<dbReference type="SMART" id="SM00355">
    <property type="entry name" value="ZnF_C2H2"/>
    <property type="match status" value="2"/>
</dbReference>
<name>A0A182S5H8_9DIPT</name>
<sequence length="350" mass="39411">MSGTRNVPFGTDLPPPLVPLPSCHARVKQLQARLFNGLPLTTSYIANCRLCLSSNFGEKSTTIIEEQLCAMLKQITNQIGLPMNVCAECYKAVQMFYGYSLQVLANQQKLQETLIKTEPFEYNEINKAILERVQHPDTHREAVEPRCQELGTEIKREDESQGKNYQGENYEILIDAHIHCKTEVDDTDQGQDPLLQPTLHEPVSLRSVRRVGHSKLLMVKNVEDQVSFIDCKTKANDSESATDTQKVKPPLPDFDGVRKKTRLTSGEACKSTVEPSATVDDAANSSSGPKPVYICSICNQVFDKHHQLISHQKTHLMRECPICKIMIGYGKMTDHIIKVHAAINRDKRRK</sequence>
<dbReference type="InterPro" id="IPR013087">
    <property type="entry name" value="Znf_C2H2_type"/>
</dbReference>
<dbReference type="VEuPathDB" id="VectorBase:AMAM000052"/>
<dbReference type="InterPro" id="IPR036236">
    <property type="entry name" value="Znf_C2H2_sf"/>
</dbReference>
<feature type="domain" description="C2H2-type" evidence="2">
    <location>
        <begin position="293"/>
        <end position="315"/>
    </location>
</feature>
<organism evidence="3 4">
    <name type="scientific">Anopheles maculatus</name>
    <dbReference type="NCBI Taxonomy" id="74869"/>
    <lineage>
        <taxon>Eukaryota</taxon>
        <taxon>Metazoa</taxon>
        <taxon>Ecdysozoa</taxon>
        <taxon>Arthropoda</taxon>
        <taxon>Hexapoda</taxon>
        <taxon>Insecta</taxon>
        <taxon>Pterygota</taxon>
        <taxon>Neoptera</taxon>
        <taxon>Endopterygota</taxon>
        <taxon>Diptera</taxon>
        <taxon>Nematocera</taxon>
        <taxon>Culicoidea</taxon>
        <taxon>Culicidae</taxon>
        <taxon>Anophelinae</taxon>
        <taxon>Anopheles</taxon>
        <taxon>Anopheles maculatus group</taxon>
    </lineage>
</organism>